<reference evidence="3 4" key="1">
    <citation type="journal article" date="2008" name="PLoS Genet.">
        <title>Genomic islands in the pathogenic filamentous fungus Aspergillus fumigatus.</title>
        <authorList>
            <person name="Fedorova N.D."/>
            <person name="Khaldi N."/>
            <person name="Joardar V.S."/>
            <person name="Maiti R."/>
            <person name="Amedeo P."/>
            <person name="Anderson M.J."/>
            <person name="Crabtree J."/>
            <person name="Silva J.C."/>
            <person name="Badger J.H."/>
            <person name="Albarraq A."/>
            <person name="Angiuoli S."/>
            <person name="Bussey H."/>
            <person name="Bowyer P."/>
            <person name="Cotty P.J."/>
            <person name="Dyer P.S."/>
            <person name="Egan A."/>
            <person name="Galens K."/>
            <person name="Fraser-Liggett C.M."/>
            <person name="Haas B.J."/>
            <person name="Inman J.M."/>
            <person name="Kent R."/>
            <person name="Lemieux S."/>
            <person name="Malavazi I."/>
            <person name="Orvis J."/>
            <person name="Roemer T."/>
            <person name="Ronning C.M."/>
            <person name="Sundaram J.P."/>
            <person name="Sutton G."/>
            <person name="Turner G."/>
            <person name="Venter J.C."/>
            <person name="White O.R."/>
            <person name="Whitty B.R."/>
            <person name="Youngman P."/>
            <person name="Wolfe K.H."/>
            <person name="Goldman G.H."/>
            <person name="Wortman J.R."/>
            <person name="Jiang B."/>
            <person name="Denning D.W."/>
            <person name="Nierman W.C."/>
        </authorList>
    </citation>
    <scope>NUCLEOTIDE SEQUENCE [LARGE SCALE GENOMIC DNA]</scope>
    <source>
        <strain evidence="4">ATCC 1007 / CBS 513.65 / DSM 816 / NCTC 3887 / NRRL 1</strain>
    </source>
</reference>
<organism evidence="3 4">
    <name type="scientific">Aspergillus clavatus (strain ATCC 1007 / CBS 513.65 / DSM 816 / NCTC 3887 / NRRL 1 / QM 1276 / 107)</name>
    <dbReference type="NCBI Taxonomy" id="344612"/>
    <lineage>
        <taxon>Eukaryota</taxon>
        <taxon>Fungi</taxon>
        <taxon>Dikarya</taxon>
        <taxon>Ascomycota</taxon>
        <taxon>Pezizomycotina</taxon>
        <taxon>Eurotiomycetes</taxon>
        <taxon>Eurotiomycetidae</taxon>
        <taxon>Eurotiales</taxon>
        <taxon>Aspergillaceae</taxon>
        <taxon>Aspergillus</taxon>
        <taxon>Aspergillus subgen. Fumigati</taxon>
    </lineage>
</organism>
<evidence type="ECO:0000256" key="2">
    <source>
        <dbReference type="SAM" id="SignalP"/>
    </source>
</evidence>
<dbReference type="OrthoDB" id="4508343at2759"/>
<keyword evidence="4" id="KW-1185">Reference proteome</keyword>
<dbReference type="KEGG" id="act:ACLA_039100"/>
<evidence type="ECO:0000313" key="4">
    <source>
        <dbReference type="Proteomes" id="UP000006701"/>
    </source>
</evidence>
<gene>
    <name evidence="3" type="ORF">ACLA_039100</name>
</gene>
<feature type="compositionally biased region" description="Low complexity" evidence="1">
    <location>
        <begin position="105"/>
        <end position="175"/>
    </location>
</feature>
<proteinExistence type="predicted"/>
<dbReference type="Proteomes" id="UP000006701">
    <property type="component" value="Unassembled WGS sequence"/>
</dbReference>
<feature type="chain" id="PRO_5002633203" description="GPI anchored protein" evidence="2">
    <location>
        <begin position="25"/>
        <end position="207"/>
    </location>
</feature>
<evidence type="ECO:0000313" key="3">
    <source>
        <dbReference type="EMBL" id="EAW09695.1"/>
    </source>
</evidence>
<dbReference type="VEuPathDB" id="FungiDB:ACLA_039100"/>
<dbReference type="EMBL" id="DS027056">
    <property type="protein sequence ID" value="EAW09695.1"/>
    <property type="molecule type" value="Genomic_DNA"/>
</dbReference>
<accession>A1CKM1</accession>
<sequence length="207" mass="21222">MLLITSLNVMFLLAVWSFAAFGIAHDIDGLDIVDKRSILKFTDGGVPAHNCVDDVANTSIDMEAPALLDLKYIPRAEPLTVTVTETVCEFGTTTSVEGTITLSIPETSTAASTTETTTSQPTVGTPVPSATHTVPTTVSHATSSASSTDQTTTRRASSTGSSTVSSPASSGSQSPTAPPLSDVAAGQEKTHMVLLACGLVLAGILNV</sequence>
<feature type="region of interest" description="Disordered" evidence="1">
    <location>
        <begin position="99"/>
        <end position="184"/>
    </location>
</feature>
<name>A1CKM1_ASPCL</name>
<dbReference type="AlphaFoldDB" id="A1CKM1"/>
<evidence type="ECO:0000256" key="1">
    <source>
        <dbReference type="SAM" id="MobiDB-lite"/>
    </source>
</evidence>
<keyword evidence="2" id="KW-0732">Signal</keyword>
<feature type="signal peptide" evidence="2">
    <location>
        <begin position="1"/>
        <end position="24"/>
    </location>
</feature>
<dbReference type="HOGENOM" id="CLU_1326097_0_0_1"/>
<dbReference type="GeneID" id="4702767"/>
<evidence type="ECO:0008006" key="5">
    <source>
        <dbReference type="Google" id="ProtNLM"/>
    </source>
</evidence>
<dbReference type="RefSeq" id="XP_001271121.1">
    <property type="nucleotide sequence ID" value="XM_001271120.1"/>
</dbReference>
<protein>
    <recommendedName>
        <fullName evidence="5">GPI anchored protein</fullName>
    </recommendedName>
</protein>